<sequence>MKLRIIDYYYLINTVTLQPSYINFTPNVTTALSGGKIDTSAIELSCSALFFQELQDKAQGLKHALGLVQELSAEALRPAQVQTSISYLPTEESSRPGISAGIIDRTMPTFTDDEVKAILQNPNFETSKIFVEGLDKVFKSYLDSVTPPEGIDPSNPESAIILNYITLLNNLKPKFAAGSTPTDADYNALYALPGDFVKEIEALKAADAPPKSKVHAFWQEIMTIYNNMQVLSYPVTDYLNVQIADLSLNITAAQEVQQYLKNFYSILKDILNPGWTDPQATHYPADAEYNARDAGVIQSLLNLSGNYRQLTENMLPNTDTSLPQEIIAQIRSFQNGVNGTIIASNTLLPTTMRLDTLLGVIYTYQCCATIFGMSYGTSTPAKQNYIDAINQEKSYWQARANGFDVTSDQVFDQFATNIQSGTSYRGIDLFKNNKVNEINPIFLSQAASFLRYPYNLMSRSMYQTIEDAANRSITALDGLISGWSTQIATFQTQKNSLDPSLLKYFDTMKANKESFVTTAPLQMVYSSLMLDKYLPTQQNVIASLGIQMTYSNKAAKYLNELIKEITTFQSADIYYSLSIYLKQMNLQAVADPIGKAVGVLNDEKTRAMADITRCNKIKAAIDKMLVEIKADAELSKSQIRELVDTLTNFKSQSDDLIRNLSCLLGFLSGLTLKAVNDPNATYEAFTAEIFTEPFNNWKRQLATFESFVIQGGQNGITPGGQQQLLQAMESSQQDFSTFNQNQQLALQLESSAMQQEWTLVSAALALLNQMVSKIARRIKS</sequence>
<dbReference type="EMBL" id="LN847237">
    <property type="protein sequence ID" value="CRI47497.1"/>
    <property type="molecule type" value="Genomic_DNA"/>
</dbReference>
<proteinExistence type="predicted"/>
<organism evidence="1">
    <name type="scientific">Chlamydia pneumoniae</name>
    <name type="common">Chlamydophila pneumoniae</name>
    <dbReference type="NCBI Taxonomy" id="83558"/>
    <lineage>
        <taxon>Bacteria</taxon>
        <taxon>Pseudomonadati</taxon>
        <taxon>Chlamydiota</taxon>
        <taxon>Chlamydiia</taxon>
        <taxon>Chlamydiales</taxon>
        <taxon>Chlamydiaceae</taxon>
        <taxon>Chlamydia/Chlamydophila group</taxon>
        <taxon>Chlamydia</taxon>
    </lineage>
</organism>
<dbReference type="AlphaFoldDB" id="A0A0F7X9Y8"/>
<evidence type="ECO:0008006" key="2">
    <source>
        <dbReference type="Google" id="ProtNLM"/>
    </source>
</evidence>
<evidence type="ECO:0000313" key="1">
    <source>
        <dbReference type="EMBL" id="CRI47497.1"/>
    </source>
</evidence>
<name>A0A0F7X9Y8_CHLPN</name>
<dbReference type="Pfam" id="PF04518">
    <property type="entry name" value="Effector_1"/>
    <property type="match status" value="1"/>
</dbReference>
<gene>
    <name evidence="1" type="ORF">BN1224_Panola_L_00010</name>
</gene>
<accession>A0A0F7X9Y8</accession>
<protein>
    <recommendedName>
        <fullName evidence="2">Effector from type III secretion system family protein</fullName>
    </recommendedName>
</protein>
<reference evidence="1" key="1">
    <citation type="submission" date="2015-05" db="EMBL/GenBank/DDBJ databases">
        <authorList>
            <person name="Rattei Thomas"/>
        </authorList>
    </citation>
    <scope>NUCLEOTIDE SEQUENCE</scope>
    <source>
        <strain evidence="1">Panola</strain>
    </source>
</reference>
<dbReference type="InterPro" id="IPR007606">
    <property type="entry name" value="T3SS_effector"/>
</dbReference>